<dbReference type="OrthoDB" id="3215765at2"/>
<dbReference type="Proteomes" id="UP000192411">
    <property type="component" value="Unassembled WGS sequence"/>
</dbReference>
<dbReference type="STRING" id="75922.BST47_28215"/>
<dbReference type="RefSeq" id="WP_068920390.1">
    <property type="nucleotide sequence ID" value="NZ_MVIM01000026.1"/>
</dbReference>
<reference evidence="1 2" key="1">
    <citation type="submission" date="2017-02" db="EMBL/GenBank/DDBJ databases">
        <title>The new phylogeny of genus Mycobacterium.</title>
        <authorList>
            <person name="Tortoli E."/>
            <person name="Trovato A."/>
            <person name="Cirillo D.M."/>
        </authorList>
    </citation>
    <scope>NUCLEOTIDE SEQUENCE [LARGE SCALE GENOMIC DNA]</scope>
    <source>
        <strain evidence="1 2">DSM 44338</strain>
    </source>
</reference>
<name>A0A1X0JEE2_9MYCO</name>
<dbReference type="GO" id="GO:0006355">
    <property type="term" value="P:regulation of DNA-templated transcription"/>
    <property type="evidence" value="ECO:0007669"/>
    <property type="project" value="InterPro"/>
</dbReference>
<dbReference type="AlphaFoldDB" id="A0A1X0JEE2"/>
<evidence type="ECO:0000313" key="2">
    <source>
        <dbReference type="Proteomes" id="UP000192411"/>
    </source>
</evidence>
<organism evidence="1 2">
    <name type="scientific">Mycolicibacterium tusciae</name>
    <dbReference type="NCBI Taxonomy" id="75922"/>
    <lineage>
        <taxon>Bacteria</taxon>
        <taxon>Bacillati</taxon>
        <taxon>Actinomycetota</taxon>
        <taxon>Actinomycetes</taxon>
        <taxon>Mycobacteriales</taxon>
        <taxon>Mycobacteriaceae</taxon>
        <taxon>Mycolicibacterium</taxon>
    </lineage>
</organism>
<sequence>MSDVLIRDLPDDVLAGIDARAAEVGLSRVEYIRRRLAQDARVTRSAVTRDDLQRLEQAVSGLADAELMRGAWG</sequence>
<dbReference type="InterPro" id="IPR013321">
    <property type="entry name" value="Arc_rbn_hlx_hlx"/>
</dbReference>
<dbReference type="EMBL" id="MVIM01000026">
    <property type="protein sequence ID" value="ORB61292.1"/>
    <property type="molecule type" value="Genomic_DNA"/>
</dbReference>
<evidence type="ECO:0000313" key="1">
    <source>
        <dbReference type="EMBL" id="ORB61292.1"/>
    </source>
</evidence>
<accession>A0A1X0JEE2</accession>
<dbReference type="Gene3D" id="1.10.1220.10">
    <property type="entry name" value="Met repressor-like"/>
    <property type="match status" value="1"/>
</dbReference>
<proteinExistence type="predicted"/>
<dbReference type="InterPro" id="IPR010985">
    <property type="entry name" value="Ribbon_hlx_hlx"/>
</dbReference>
<dbReference type="SUPFAM" id="SSF47598">
    <property type="entry name" value="Ribbon-helix-helix"/>
    <property type="match status" value="1"/>
</dbReference>
<keyword evidence="2" id="KW-1185">Reference proteome</keyword>
<gene>
    <name evidence="1" type="ORF">BST47_28215</name>
</gene>
<comment type="caution">
    <text evidence="1">The sequence shown here is derived from an EMBL/GenBank/DDBJ whole genome shotgun (WGS) entry which is preliminary data.</text>
</comment>
<protein>
    <submittedName>
        <fullName evidence="1">Antitoxin</fullName>
    </submittedName>
</protein>